<dbReference type="EMBL" id="PECL01000010">
    <property type="protein sequence ID" value="TEA02637.1"/>
    <property type="molecule type" value="Genomic_DNA"/>
</dbReference>
<proteinExistence type="predicted"/>
<sequence length="59" mass="6202">MLAGESVPSFDVRTYACVDTVRCCSGLALGVWIVSAEADAAMQILQTVAAAVARSRIRT</sequence>
<protein>
    <submittedName>
        <fullName evidence="1">Uncharacterized protein</fullName>
    </submittedName>
</protein>
<dbReference type="Proteomes" id="UP000294604">
    <property type="component" value="Unassembled WGS sequence"/>
</dbReference>
<reference evidence="1 2" key="1">
    <citation type="journal article" date="2019" name="Sci. Rep.">
        <title>Extended insight into the Mycobacterium chelonae-abscessus complex through whole genome sequencing of Mycobacterium salmoniphilum outbreak and Mycobacterium salmoniphilum-like strains.</title>
        <authorList>
            <person name="Behra P.R.K."/>
            <person name="Das S."/>
            <person name="Pettersson B.M.F."/>
            <person name="Shirreff L."/>
            <person name="DuCote T."/>
            <person name="Jacobsson K.G."/>
            <person name="Ennis D.G."/>
            <person name="Kirsebom L.A."/>
        </authorList>
    </citation>
    <scope>NUCLEOTIDE SEQUENCE [LARGE SCALE GENOMIC DNA]</scope>
    <source>
        <strain evidence="1 2">CCUG 60884</strain>
    </source>
</reference>
<name>A0A4R8SS29_9MYCO</name>
<evidence type="ECO:0000313" key="2">
    <source>
        <dbReference type="Proteomes" id="UP000294604"/>
    </source>
</evidence>
<dbReference type="AlphaFoldDB" id="A0A4R8SS29"/>
<accession>A0A4R8SS29</accession>
<organism evidence="1 2">
    <name type="scientific">Mycobacteroides salmoniphilum</name>
    <dbReference type="NCBI Taxonomy" id="404941"/>
    <lineage>
        <taxon>Bacteria</taxon>
        <taxon>Bacillati</taxon>
        <taxon>Actinomycetota</taxon>
        <taxon>Actinomycetes</taxon>
        <taxon>Mycobacteriales</taxon>
        <taxon>Mycobacteriaceae</taxon>
        <taxon>Mycobacteroides</taxon>
    </lineage>
</organism>
<comment type="caution">
    <text evidence="1">The sequence shown here is derived from an EMBL/GenBank/DDBJ whole genome shotgun (WGS) entry which is preliminary data.</text>
</comment>
<gene>
    <name evidence="1" type="ORF">CCUG60884_03774</name>
</gene>
<evidence type="ECO:0000313" key="1">
    <source>
        <dbReference type="EMBL" id="TEA02637.1"/>
    </source>
</evidence>